<evidence type="ECO:0000256" key="1">
    <source>
        <dbReference type="ARBA" id="ARBA00022598"/>
    </source>
</evidence>
<keyword evidence="3" id="KW-0067">ATP-binding</keyword>
<protein>
    <recommendedName>
        <fullName evidence="4">ATP-grasp domain-containing protein</fullName>
    </recommendedName>
</protein>
<dbReference type="RefSeq" id="WP_282720573.1">
    <property type="nucleotide sequence ID" value="NZ_JASCQO010000019.1"/>
</dbReference>
<evidence type="ECO:0000256" key="3">
    <source>
        <dbReference type="PROSITE-ProRule" id="PRU00409"/>
    </source>
</evidence>
<comment type="caution">
    <text evidence="5">The sequence shown here is derived from an EMBL/GenBank/DDBJ whole genome shotgun (WGS) entry which is preliminary data.</text>
</comment>
<keyword evidence="3" id="KW-0547">Nucleotide-binding</keyword>
<accession>A0ABT6VII3</accession>
<feature type="domain" description="ATP-grasp" evidence="4">
    <location>
        <begin position="88"/>
        <end position="339"/>
    </location>
</feature>
<keyword evidence="1" id="KW-0436">Ligase</keyword>
<proteinExistence type="predicted"/>
<dbReference type="PANTHER" id="PTHR21621:SF0">
    <property type="entry name" value="BETA-CITRYLGLUTAMATE SYNTHASE B-RELATED"/>
    <property type="match status" value="1"/>
</dbReference>
<evidence type="ECO:0000256" key="2">
    <source>
        <dbReference type="ARBA" id="ARBA00023211"/>
    </source>
</evidence>
<evidence type="ECO:0000259" key="4">
    <source>
        <dbReference type="PROSITE" id="PS50975"/>
    </source>
</evidence>
<dbReference type="Pfam" id="PF07478">
    <property type="entry name" value="Dala_Dala_lig_C"/>
    <property type="match status" value="1"/>
</dbReference>
<evidence type="ECO:0000313" key="6">
    <source>
        <dbReference type="Proteomes" id="UP001244242"/>
    </source>
</evidence>
<dbReference type="InterPro" id="IPR011095">
    <property type="entry name" value="Dala_Dala_lig_C"/>
</dbReference>
<dbReference type="InterPro" id="IPR011761">
    <property type="entry name" value="ATP-grasp"/>
</dbReference>
<name>A0ABT6VII3_9GAMM</name>
<dbReference type="PANTHER" id="PTHR21621">
    <property type="entry name" value="RIBOSOMAL PROTEIN S6 MODIFICATION PROTEIN"/>
    <property type="match status" value="1"/>
</dbReference>
<keyword evidence="6" id="KW-1185">Reference proteome</keyword>
<dbReference type="PROSITE" id="PS50975">
    <property type="entry name" value="ATP_GRASP"/>
    <property type="match status" value="1"/>
</dbReference>
<keyword evidence="2" id="KW-0464">Manganese</keyword>
<dbReference type="EMBL" id="JASCQO010000019">
    <property type="protein sequence ID" value="MDI5933047.1"/>
    <property type="molecule type" value="Genomic_DNA"/>
</dbReference>
<evidence type="ECO:0000313" key="5">
    <source>
        <dbReference type="EMBL" id="MDI5933047.1"/>
    </source>
</evidence>
<gene>
    <name evidence="5" type="ORF">QLQ84_04520</name>
</gene>
<dbReference type="SUPFAM" id="SSF56059">
    <property type="entry name" value="Glutathione synthetase ATP-binding domain-like"/>
    <property type="match status" value="1"/>
</dbReference>
<dbReference type="Gene3D" id="3.30.470.20">
    <property type="entry name" value="ATP-grasp fold, B domain"/>
    <property type="match status" value="2"/>
</dbReference>
<reference evidence="5 6" key="1">
    <citation type="submission" date="2023-04" db="EMBL/GenBank/DDBJ databases">
        <title>Halomonas strains isolated from rhizosphere soil.</title>
        <authorList>
            <person name="Xu L."/>
            <person name="Sun J.-Q."/>
        </authorList>
    </citation>
    <scope>NUCLEOTIDE SEQUENCE [LARGE SCALE GENOMIC DNA]</scope>
    <source>
        <strain evidence="5 6">LN1S58</strain>
    </source>
</reference>
<dbReference type="Proteomes" id="UP001244242">
    <property type="component" value="Unassembled WGS sequence"/>
</dbReference>
<organism evidence="5 6">
    <name type="scientific">Halomonas kalidii</name>
    <dbReference type="NCBI Taxonomy" id="3043293"/>
    <lineage>
        <taxon>Bacteria</taxon>
        <taxon>Pseudomonadati</taxon>
        <taxon>Pseudomonadota</taxon>
        <taxon>Gammaproteobacteria</taxon>
        <taxon>Oceanospirillales</taxon>
        <taxon>Halomonadaceae</taxon>
        <taxon>Halomonas</taxon>
    </lineage>
</organism>
<sequence length="355" mass="38636">MNLWTNVRETLISTAAESHDTIFAAMRTRALGPLLIAREAERDGARIEWLSRYMFVARVEDVDILFHDSRSLDTTVAATFSGRKDLTRVLLQRSGIPVAPGGVAKSLAKVSAMQQRLNAPLVIKPKTGTKGYGISVGVQTPTELKRAFRRANKASAGVLVERQMSGVEYRVLVVGGEVVGALGKDAAHVVGDGHSTIAELIEAKNALRARNPHLSTRLIKVRKHIRTNLERQQLGVESVLPEGRKVYLRQEANFSAGGETLDVTDALPASVKALTVAAVAAIPGLELAGVDIMLDREAPDERQAACVLEINTNPGIGGHHFPAVGQPRNVARAIWRHTRAMMTARQAWREGRRPR</sequence>